<evidence type="ECO:0000313" key="1">
    <source>
        <dbReference type="EMBL" id="KAJ2762122.1"/>
    </source>
</evidence>
<feature type="non-terminal residue" evidence="1">
    <location>
        <position position="96"/>
    </location>
</feature>
<dbReference type="EMBL" id="JANBUJ010003050">
    <property type="protein sequence ID" value="KAJ2762122.1"/>
    <property type="molecule type" value="Genomic_DNA"/>
</dbReference>
<sequence length="96" mass="10323">MASPGAAENLPLLQRRVLAAAAAHADRARKPSPMFHESNDPTVEFVYHPRTLSVLAALVAGFLYVALYVDPSNDTLNTKWGLCALCSVFVVVSVVL</sequence>
<reference evidence="1" key="1">
    <citation type="submission" date="2022-07" db="EMBL/GenBank/DDBJ databases">
        <title>Phylogenomic reconstructions and comparative analyses of Kickxellomycotina fungi.</title>
        <authorList>
            <person name="Reynolds N.K."/>
            <person name="Stajich J.E."/>
            <person name="Barry K."/>
            <person name="Grigoriev I.V."/>
            <person name="Crous P."/>
            <person name="Smith M.E."/>
        </authorList>
    </citation>
    <scope>NUCLEOTIDE SEQUENCE</scope>
    <source>
        <strain evidence="1">CBS 109366</strain>
    </source>
</reference>
<gene>
    <name evidence="1" type="ORF">IWQ57_005871</name>
</gene>
<name>A0ACC1JLV5_9FUNG</name>
<proteinExistence type="predicted"/>
<comment type="caution">
    <text evidence="1">The sequence shown here is derived from an EMBL/GenBank/DDBJ whole genome shotgun (WGS) entry which is preliminary data.</text>
</comment>
<keyword evidence="2" id="KW-1185">Reference proteome</keyword>
<protein>
    <submittedName>
        <fullName evidence="1">Uncharacterized protein</fullName>
    </submittedName>
</protein>
<dbReference type="Proteomes" id="UP001140234">
    <property type="component" value="Unassembled WGS sequence"/>
</dbReference>
<organism evidence="1 2">
    <name type="scientific">Coemansia nantahalensis</name>
    <dbReference type="NCBI Taxonomy" id="2789366"/>
    <lineage>
        <taxon>Eukaryota</taxon>
        <taxon>Fungi</taxon>
        <taxon>Fungi incertae sedis</taxon>
        <taxon>Zoopagomycota</taxon>
        <taxon>Kickxellomycotina</taxon>
        <taxon>Kickxellomycetes</taxon>
        <taxon>Kickxellales</taxon>
        <taxon>Kickxellaceae</taxon>
        <taxon>Coemansia</taxon>
    </lineage>
</organism>
<evidence type="ECO:0000313" key="2">
    <source>
        <dbReference type="Proteomes" id="UP001140234"/>
    </source>
</evidence>
<accession>A0ACC1JLV5</accession>